<accession>A0A4R6UWQ1</accession>
<dbReference type="RefSeq" id="WP_133742184.1">
    <property type="nucleotide sequence ID" value="NZ_SNYN01000012.1"/>
</dbReference>
<evidence type="ECO:0000259" key="1">
    <source>
        <dbReference type="Pfam" id="PF12697"/>
    </source>
</evidence>
<dbReference type="PRINTS" id="PR00412">
    <property type="entry name" value="EPOXHYDRLASE"/>
</dbReference>
<dbReference type="Proteomes" id="UP000295281">
    <property type="component" value="Unassembled WGS sequence"/>
</dbReference>
<dbReference type="PRINTS" id="PR00111">
    <property type="entry name" value="ABHYDROLASE"/>
</dbReference>
<sequence>MRVPIVLVHGLRLSRSMWRPQLAVLASQGRTVVAPDLPGHGARRGEVFTLGGAVEAVRDAIDSVGGSALVAGLSLGGFVSIAAAAAYPERVAGLVATSCSARPVNGLAHMYRIPTALLGRLPDKGLAVNTRFHRLTLPADGAAAVLDGGLAMEAARSVIEEVTDLDVLGLLAAYPGTVWLINGARDHFRIHERLFLDACADGRLLVVPRAGHMVSLDQPELFTNIVADAADAVAGRAAASEDGPGSPA</sequence>
<dbReference type="OrthoDB" id="5495375at2"/>
<name>A0A4R6UWQ1_9ACTN</name>
<evidence type="ECO:0000313" key="2">
    <source>
        <dbReference type="EMBL" id="TDQ50696.1"/>
    </source>
</evidence>
<dbReference type="Pfam" id="PF12697">
    <property type="entry name" value="Abhydrolase_6"/>
    <property type="match status" value="1"/>
</dbReference>
<proteinExistence type="predicted"/>
<dbReference type="AlphaFoldDB" id="A0A4R6UWQ1"/>
<dbReference type="SUPFAM" id="SSF53474">
    <property type="entry name" value="alpha/beta-Hydrolases"/>
    <property type="match status" value="1"/>
</dbReference>
<gene>
    <name evidence="2" type="ORF">EV190_1121</name>
</gene>
<keyword evidence="3" id="KW-1185">Reference proteome</keyword>
<evidence type="ECO:0000313" key="3">
    <source>
        <dbReference type="Proteomes" id="UP000295281"/>
    </source>
</evidence>
<dbReference type="EMBL" id="SNYN01000012">
    <property type="protein sequence ID" value="TDQ50696.1"/>
    <property type="molecule type" value="Genomic_DNA"/>
</dbReference>
<dbReference type="InterPro" id="IPR029058">
    <property type="entry name" value="AB_hydrolase_fold"/>
</dbReference>
<dbReference type="PANTHER" id="PTHR43798">
    <property type="entry name" value="MONOACYLGLYCEROL LIPASE"/>
    <property type="match status" value="1"/>
</dbReference>
<reference evidence="2 3" key="1">
    <citation type="submission" date="2019-03" db="EMBL/GenBank/DDBJ databases">
        <title>Genomic Encyclopedia of Type Strains, Phase IV (KMG-IV): sequencing the most valuable type-strain genomes for metagenomic binning, comparative biology and taxonomic classification.</title>
        <authorList>
            <person name="Goeker M."/>
        </authorList>
    </citation>
    <scope>NUCLEOTIDE SEQUENCE [LARGE SCALE GENOMIC DNA]</scope>
    <source>
        <strain evidence="2 3">DSM 46770</strain>
    </source>
</reference>
<dbReference type="Gene3D" id="3.40.50.1820">
    <property type="entry name" value="alpha/beta hydrolase"/>
    <property type="match status" value="1"/>
</dbReference>
<dbReference type="InterPro" id="IPR000639">
    <property type="entry name" value="Epox_hydrolase-like"/>
</dbReference>
<comment type="caution">
    <text evidence="2">The sequence shown here is derived from an EMBL/GenBank/DDBJ whole genome shotgun (WGS) entry which is preliminary data.</text>
</comment>
<dbReference type="InterPro" id="IPR050266">
    <property type="entry name" value="AB_hydrolase_sf"/>
</dbReference>
<dbReference type="GO" id="GO:0003824">
    <property type="term" value="F:catalytic activity"/>
    <property type="evidence" value="ECO:0007669"/>
    <property type="project" value="InterPro"/>
</dbReference>
<feature type="domain" description="AB hydrolase-1" evidence="1">
    <location>
        <begin position="5"/>
        <end position="222"/>
    </location>
</feature>
<dbReference type="InterPro" id="IPR000073">
    <property type="entry name" value="AB_hydrolase_1"/>
</dbReference>
<organism evidence="2 3">
    <name type="scientific">Actinorugispora endophytica</name>
    <dbReference type="NCBI Taxonomy" id="1605990"/>
    <lineage>
        <taxon>Bacteria</taxon>
        <taxon>Bacillati</taxon>
        <taxon>Actinomycetota</taxon>
        <taxon>Actinomycetes</taxon>
        <taxon>Streptosporangiales</taxon>
        <taxon>Nocardiopsidaceae</taxon>
        <taxon>Actinorugispora</taxon>
    </lineage>
</organism>
<protein>
    <submittedName>
        <fullName evidence="2">Pimeloyl-ACP methyl ester carboxylesterase</fullName>
    </submittedName>
</protein>